<sequence>MESCVPPGFRFHPTDEELVGYYLRKKVASQKIDLDVIREVDLYRIEPWDLKETCREEGWVVCRAFKKRTTTPTKTARSWLDKGSYFNDEPSSTSSTINPRECISTRPTQQEYLPSQLMCKQEVVTDRASAADDLSFFNDPDDYFLHMPHLEGPSMPLIKSKAARSNVDSHCRNTATDWRALDKFVASQLSQEEKLYEIDVEPTMSSYQDRVAASFLLLEDEGDDEDGKLSAFLSSSTTVNAMLEFA</sequence>
<organism evidence="1 2">
    <name type="scientific">Melastoma candidum</name>
    <dbReference type="NCBI Taxonomy" id="119954"/>
    <lineage>
        <taxon>Eukaryota</taxon>
        <taxon>Viridiplantae</taxon>
        <taxon>Streptophyta</taxon>
        <taxon>Embryophyta</taxon>
        <taxon>Tracheophyta</taxon>
        <taxon>Spermatophyta</taxon>
        <taxon>Magnoliopsida</taxon>
        <taxon>eudicotyledons</taxon>
        <taxon>Gunneridae</taxon>
        <taxon>Pentapetalae</taxon>
        <taxon>rosids</taxon>
        <taxon>malvids</taxon>
        <taxon>Myrtales</taxon>
        <taxon>Melastomataceae</taxon>
        <taxon>Melastomatoideae</taxon>
        <taxon>Melastomateae</taxon>
        <taxon>Melastoma</taxon>
    </lineage>
</organism>
<evidence type="ECO:0000313" key="2">
    <source>
        <dbReference type="Proteomes" id="UP001057402"/>
    </source>
</evidence>
<proteinExistence type="predicted"/>
<name>A0ACB9S8F0_9MYRT</name>
<keyword evidence="2" id="KW-1185">Reference proteome</keyword>
<protein>
    <submittedName>
        <fullName evidence="1">Uncharacterized protein</fullName>
    </submittedName>
</protein>
<reference evidence="2" key="1">
    <citation type="journal article" date="2023" name="Front. Plant Sci.">
        <title>Chromosomal-level genome assembly of Melastoma candidum provides insights into trichome evolution.</title>
        <authorList>
            <person name="Zhong Y."/>
            <person name="Wu W."/>
            <person name="Sun C."/>
            <person name="Zou P."/>
            <person name="Liu Y."/>
            <person name="Dai S."/>
            <person name="Zhou R."/>
        </authorList>
    </citation>
    <scope>NUCLEOTIDE SEQUENCE [LARGE SCALE GENOMIC DNA]</scope>
</reference>
<dbReference type="Proteomes" id="UP001057402">
    <property type="component" value="Chromosome 2"/>
</dbReference>
<comment type="caution">
    <text evidence="1">The sequence shown here is derived from an EMBL/GenBank/DDBJ whole genome shotgun (WGS) entry which is preliminary data.</text>
</comment>
<accession>A0ACB9S8F0</accession>
<evidence type="ECO:0000313" key="1">
    <source>
        <dbReference type="EMBL" id="KAI4386801.1"/>
    </source>
</evidence>
<gene>
    <name evidence="1" type="ORF">MLD38_004702</name>
</gene>
<dbReference type="EMBL" id="CM042881">
    <property type="protein sequence ID" value="KAI4386801.1"/>
    <property type="molecule type" value="Genomic_DNA"/>
</dbReference>